<proteinExistence type="predicted"/>
<feature type="active site" description="Nucleophile" evidence="1">
    <location>
        <position position="117"/>
    </location>
</feature>
<feature type="region of interest" description="Disordered" evidence="3">
    <location>
        <begin position="1"/>
        <end position="34"/>
    </location>
</feature>
<feature type="compositionally biased region" description="Basic and acidic residues" evidence="3">
    <location>
        <begin position="1"/>
        <end position="12"/>
    </location>
</feature>
<dbReference type="Gene3D" id="3.40.50.1110">
    <property type="entry name" value="SGNH hydrolase"/>
    <property type="match status" value="1"/>
</dbReference>
<organism evidence="5 6">
    <name type="scientific">Streptomyces buecherae</name>
    <dbReference type="NCBI Taxonomy" id="2763006"/>
    <lineage>
        <taxon>Bacteria</taxon>
        <taxon>Bacillati</taxon>
        <taxon>Actinomycetota</taxon>
        <taxon>Actinomycetes</taxon>
        <taxon>Kitasatosporales</taxon>
        <taxon>Streptomycetaceae</taxon>
        <taxon>Streptomyces</taxon>
    </lineage>
</organism>
<evidence type="ECO:0000256" key="3">
    <source>
        <dbReference type="SAM" id="MobiDB-lite"/>
    </source>
</evidence>
<reference evidence="5 6" key="1">
    <citation type="submission" date="2020-06" db="EMBL/GenBank/DDBJ databases">
        <title>Genome mining for natural products.</title>
        <authorList>
            <person name="Zhang B."/>
            <person name="Shi J."/>
            <person name="Ge H."/>
        </authorList>
    </citation>
    <scope>NUCLEOTIDE SEQUENCE [LARGE SCALE GENOMIC DNA]</scope>
    <source>
        <strain evidence="5 6">NA00687</strain>
    </source>
</reference>
<sequence length="376" mass="39453">MVSRHVRQDRAARSARPRRLAGAPGAPGARRSGRVRVVPWGGIGRLLLGRGSPASGGAGGRPGPARRAALAVAGALTATCALTLAPGTASAAPDGPAAAPAGDRDARYSRYVALGDSYVSGPLIPLMRLDPPGCFRSTANYPALLARDLRVRSFTDMSCGGADTTHMTRPQAVPLGGVNPPQLDPLTRQTDLVTLSIGGNDFGIFGELTRTCPELRPQDPTGNPCQRHYTVDGVDTLTDHARRVSERVSTILRAVRERAPRAHVVLVGYPRIAPPSGACPAILPFADGDLRWLDAVERALNTSMADAAERDEAAQYVDTYGTSLGHDACAPGDQAWIQGKDTDPLAAASYHPRRGAMVGVAEQVRRALADGAHARP</sequence>
<keyword evidence="2" id="KW-1015">Disulfide bond</keyword>
<dbReference type="GO" id="GO:0019433">
    <property type="term" value="P:triglyceride catabolic process"/>
    <property type="evidence" value="ECO:0007669"/>
    <property type="project" value="TreeGrafter"/>
</dbReference>
<keyword evidence="6" id="KW-1185">Reference proteome</keyword>
<dbReference type="Pfam" id="PF13472">
    <property type="entry name" value="Lipase_GDSL_2"/>
    <property type="match status" value="1"/>
</dbReference>
<dbReference type="EMBL" id="CP054929">
    <property type="protein sequence ID" value="QKW48511.1"/>
    <property type="molecule type" value="Genomic_DNA"/>
</dbReference>
<dbReference type="PANTHER" id="PTHR37981">
    <property type="entry name" value="LIPASE 2"/>
    <property type="match status" value="1"/>
</dbReference>
<dbReference type="AlphaFoldDB" id="A0A7H8N2E2"/>
<accession>A0A7H8N2E2</accession>
<evidence type="ECO:0000256" key="2">
    <source>
        <dbReference type="PIRSR" id="PIRSR637460-2"/>
    </source>
</evidence>
<dbReference type="Proteomes" id="UP000509303">
    <property type="component" value="Chromosome"/>
</dbReference>
<dbReference type="PANTHER" id="PTHR37981:SF1">
    <property type="entry name" value="SGNH HYDROLASE-TYPE ESTERASE DOMAIN-CONTAINING PROTEIN"/>
    <property type="match status" value="1"/>
</dbReference>
<dbReference type="CDD" id="cd01823">
    <property type="entry name" value="SEST_like"/>
    <property type="match status" value="1"/>
</dbReference>
<gene>
    <name evidence="5" type="ORF">HUT08_01950</name>
</gene>
<evidence type="ECO:0000259" key="4">
    <source>
        <dbReference type="Pfam" id="PF13472"/>
    </source>
</evidence>
<dbReference type="InterPro" id="IPR013830">
    <property type="entry name" value="SGNH_hydro"/>
</dbReference>
<dbReference type="InterPro" id="IPR037460">
    <property type="entry name" value="SEST-like"/>
</dbReference>
<name>A0A7H8N2E2_9ACTN</name>
<feature type="disulfide bond" evidence="2">
    <location>
        <begin position="134"/>
        <end position="159"/>
    </location>
</feature>
<feature type="active site" evidence="1">
    <location>
        <position position="351"/>
    </location>
</feature>
<dbReference type="InterPro" id="IPR036514">
    <property type="entry name" value="SGNH_hydro_sf"/>
</dbReference>
<dbReference type="GO" id="GO:0004806">
    <property type="term" value="F:triacylglycerol lipase activity"/>
    <property type="evidence" value="ECO:0007669"/>
    <property type="project" value="TreeGrafter"/>
</dbReference>
<protein>
    <submittedName>
        <fullName evidence="5">SGNH/GDSL hydrolase family protein</fullName>
    </submittedName>
</protein>
<feature type="disulfide bond" evidence="2">
    <location>
        <begin position="279"/>
        <end position="329"/>
    </location>
</feature>
<evidence type="ECO:0000313" key="5">
    <source>
        <dbReference type="EMBL" id="QKW48511.1"/>
    </source>
</evidence>
<keyword evidence="5" id="KW-0378">Hydrolase</keyword>
<dbReference type="SUPFAM" id="SSF52266">
    <property type="entry name" value="SGNH hydrolase"/>
    <property type="match status" value="1"/>
</dbReference>
<feature type="disulfide bond" evidence="2">
    <location>
        <begin position="212"/>
        <end position="225"/>
    </location>
</feature>
<feature type="compositionally biased region" description="Low complexity" evidence="3">
    <location>
        <begin position="20"/>
        <end position="34"/>
    </location>
</feature>
<evidence type="ECO:0000313" key="6">
    <source>
        <dbReference type="Proteomes" id="UP000509303"/>
    </source>
</evidence>
<evidence type="ECO:0000256" key="1">
    <source>
        <dbReference type="PIRSR" id="PIRSR637460-1"/>
    </source>
</evidence>
<feature type="domain" description="SGNH hydrolase-type esterase" evidence="4">
    <location>
        <begin position="113"/>
        <end position="352"/>
    </location>
</feature>